<evidence type="ECO:0000256" key="2">
    <source>
        <dbReference type="PROSITE-ProRule" id="PRU00335"/>
    </source>
</evidence>
<name>A0A0J9E6W3_9RHOB</name>
<dbReference type="Gene3D" id="1.10.357.10">
    <property type="entry name" value="Tetracycline Repressor, domain 2"/>
    <property type="match status" value="1"/>
</dbReference>
<dbReference type="SUPFAM" id="SSF46689">
    <property type="entry name" value="Homeodomain-like"/>
    <property type="match status" value="1"/>
</dbReference>
<dbReference type="PATRIC" id="fig|1675527.3.peg.3563"/>
<dbReference type="InterPro" id="IPR050624">
    <property type="entry name" value="HTH-type_Tx_Regulator"/>
</dbReference>
<evidence type="ECO:0000256" key="1">
    <source>
        <dbReference type="ARBA" id="ARBA00023125"/>
    </source>
</evidence>
<dbReference type="Proteomes" id="UP000037178">
    <property type="component" value="Unassembled WGS sequence"/>
</dbReference>
<dbReference type="PROSITE" id="PS50977">
    <property type="entry name" value="HTH_TETR_2"/>
    <property type="match status" value="1"/>
</dbReference>
<organism evidence="4 5">
    <name type="scientific">Candidatus Rhodobacter oscarellae</name>
    <dbReference type="NCBI Taxonomy" id="1675527"/>
    <lineage>
        <taxon>Bacteria</taxon>
        <taxon>Pseudomonadati</taxon>
        <taxon>Pseudomonadota</taxon>
        <taxon>Alphaproteobacteria</taxon>
        <taxon>Rhodobacterales</taxon>
        <taxon>Rhodobacter group</taxon>
        <taxon>Rhodobacter</taxon>
    </lineage>
</organism>
<reference evidence="4 5" key="1">
    <citation type="submission" date="2015-06" db="EMBL/GenBank/DDBJ databases">
        <title>Draft genome sequence of an Alphaproteobacteria species associated to the Mediterranean sponge Oscarella lobularis.</title>
        <authorList>
            <person name="Jourda C."/>
            <person name="Santini S."/>
            <person name="Claverie J.-M."/>
        </authorList>
    </citation>
    <scope>NUCLEOTIDE SEQUENCE [LARGE SCALE GENOMIC DNA]</scope>
    <source>
        <strain evidence="4">IGS</strain>
    </source>
</reference>
<evidence type="ECO:0000313" key="5">
    <source>
        <dbReference type="Proteomes" id="UP000037178"/>
    </source>
</evidence>
<dbReference type="PANTHER" id="PTHR43479">
    <property type="entry name" value="ACREF/ENVCD OPERON REPRESSOR-RELATED"/>
    <property type="match status" value="1"/>
</dbReference>
<sequence>MSKIAKNADVAIGSVYNHFASKDILIRAIYQKLGDELLAELVPDDQDNLSDMERLERYIDDYISFIWKDTERAILFEYLSNVPLIPSEDLVSVFADTSQYLNDLLTRLRESGQISQDYTGVMPGFIGGAIRNALKWQRINGKQMTPELHQVIKKTCLSALRFDQVDRV</sequence>
<gene>
    <name evidence="4" type="ORF">AIOL_003405</name>
</gene>
<evidence type="ECO:0000259" key="3">
    <source>
        <dbReference type="PROSITE" id="PS50977"/>
    </source>
</evidence>
<dbReference type="EMBL" id="LFTY01000002">
    <property type="protein sequence ID" value="KMW58432.1"/>
    <property type="molecule type" value="Genomic_DNA"/>
</dbReference>
<dbReference type="PANTHER" id="PTHR43479:SF11">
    <property type="entry name" value="ACREF_ENVCD OPERON REPRESSOR-RELATED"/>
    <property type="match status" value="1"/>
</dbReference>
<protein>
    <recommendedName>
        <fullName evidence="3">HTH tetR-type domain-containing protein</fullName>
    </recommendedName>
</protein>
<dbReference type="Pfam" id="PF00440">
    <property type="entry name" value="TetR_N"/>
    <property type="match status" value="1"/>
</dbReference>
<comment type="caution">
    <text evidence="4">The sequence shown here is derived from an EMBL/GenBank/DDBJ whole genome shotgun (WGS) entry which is preliminary data.</text>
</comment>
<dbReference type="STRING" id="1675527.AIOL_003405"/>
<comment type="caution">
    <text evidence="2">Lacks conserved residue(s) required for the propagation of feature annotation.</text>
</comment>
<keyword evidence="5" id="KW-1185">Reference proteome</keyword>
<dbReference type="AlphaFoldDB" id="A0A0J9E6W3"/>
<proteinExistence type="predicted"/>
<dbReference type="GO" id="GO:0003677">
    <property type="term" value="F:DNA binding"/>
    <property type="evidence" value="ECO:0007669"/>
    <property type="project" value="UniProtKB-UniRule"/>
</dbReference>
<accession>A0A0J9E6W3</accession>
<dbReference type="InterPro" id="IPR001647">
    <property type="entry name" value="HTH_TetR"/>
</dbReference>
<dbReference type="InterPro" id="IPR009057">
    <property type="entry name" value="Homeodomain-like_sf"/>
</dbReference>
<keyword evidence="1 2" id="KW-0238">DNA-binding</keyword>
<evidence type="ECO:0000313" key="4">
    <source>
        <dbReference type="EMBL" id="KMW58432.1"/>
    </source>
</evidence>
<feature type="domain" description="HTH tetR-type" evidence="3">
    <location>
        <begin position="1"/>
        <end position="37"/>
    </location>
</feature>